<dbReference type="EMBL" id="AZBU02000006">
    <property type="protein sequence ID" value="TKR73507.1"/>
    <property type="molecule type" value="Genomic_DNA"/>
</dbReference>
<proteinExistence type="predicted"/>
<accession>A0A4U5MUL7</accession>
<evidence type="ECO:0000313" key="2">
    <source>
        <dbReference type="EMBL" id="TKR73507.1"/>
    </source>
</evidence>
<dbReference type="Pfam" id="PF00646">
    <property type="entry name" value="F-box"/>
    <property type="match status" value="1"/>
</dbReference>
<evidence type="ECO:0000259" key="1">
    <source>
        <dbReference type="Pfam" id="PF00646"/>
    </source>
</evidence>
<comment type="caution">
    <text evidence="2">The sequence shown here is derived from an EMBL/GenBank/DDBJ whole genome shotgun (WGS) entry which is preliminary data.</text>
</comment>
<dbReference type="InterPro" id="IPR036047">
    <property type="entry name" value="F-box-like_dom_sf"/>
</dbReference>
<name>A0A4U5MUL7_STECR</name>
<feature type="domain" description="F-box" evidence="1">
    <location>
        <begin position="23"/>
        <end position="57"/>
    </location>
</feature>
<gene>
    <name evidence="2" type="ORF">L596_020809</name>
</gene>
<sequence length="412" mass="47102">MGSKPSCMGDNESVNLDNVDGFTLLPPELKRKIASYLSVDDGLLRMRLVSPLWNDWIVAYLSDVRMSARLHVAPNSVPKFAIDNGKPHTLKDLKKLPPFFHVSKLNSFEEYANTQALEEAWNNVIQFMSLPPCQNLTSIAVPSIPAGEYLTYFCERFRKYDNLEYIRLLVKNEDSFMAICEELKVKDTLKSIKFHLPYGNELTLNDPIWDLFSSQPSLHTLLMTGHGTYSNDLVEKLVVNLVENPRKMNLVLPVRPWVAYNLPTQFQCVRCTQIGEAYYSMMPNAQYTLKITSTPSMTYKISGHFQIEMAPSWEFDEFKSMILKMVVDLVESMGNANARRRLDAEVFASYRQMQGLVYDVQLDAITLKRDASRLRVDPPAFQRVLNSHFQAVFHSNVSINVNVSRDSNFVVS</sequence>
<dbReference type="SUPFAM" id="SSF81383">
    <property type="entry name" value="F-box domain"/>
    <property type="match status" value="1"/>
</dbReference>
<dbReference type="OrthoDB" id="5884226at2759"/>
<dbReference type="Proteomes" id="UP000298663">
    <property type="component" value="Unassembled WGS sequence"/>
</dbReference>
<organism evidence="2 3">
    <name type="scientific">Steinernema carpocapsae</name>
    <name type="common">Entomopathogenic nematode</name>
    <dbReference type="NCBI Taxonomy" id="34508"/>
    <lineage>
        <taxon>Eukaryota</taxon>
        <taxon>Metazoa</taxon>
        <taxon>Ecdysozoa</taxon>
        <taxon>Nematoda</taxon>
        <taxon>Chromadorea</taxon>
        <taxon>Rhabditida</taxon>
        <taxon>Tylenchina</taxon>
        <taxon>Panagrolaimomorpha</taxon>
        <taxon>Strongyloidoidea</taxon>
        <taxon>Steinernematidae</taxon>
        <taxon>Steinernema</taxon>
    </lineage>
</organism>
<reference evidence="2 3" key="2">
    <citation type="journal article" date="2019" name="G3 (Bethesda)">
        <title>Hybrid Assembly of the Genome of the Entomopathogenic Nematode Steinernema carpocapsae Identifies the X-Chromosome.</title>
        <authorList>
            <person name="Serra L."/>
            <person name="Macchietto M."/>
            <person name="Macias-Munoz A."/>
            <person name="McGill C.J."/>
            <person name="Rodriguez I.M."/>
            <person name="Rodriguez B."/>
            <person name="Murad R."/>
            <person name="Mortazavi A."/>
        </authorList>
    </citation>
    <scope>NUCLEOTIDE SEQUENCE [LARGE SCALE GENOMIC DNA]</scope>
    <source>
        <strain evidence="2 3">ALL</strain>
    </source>
</reference>
<evidence type="ECO:0000313" key="3">
    <source>
        <dbReference type="Proteomes" id="UP000298663"/>
    </source>
</evidence>
<reference evidence="2 3" key="1">
    <citation type="journal article" date="2015" name="Genome Biol.">
        <title>Comparative genomics of Steinernema reveals deeply conserved gene regulatory networks.</title>
        <authorList>
            <person name="Dillman A.R."/>
            <person name="Macchietto M."/>
            <person name="Porter C.F."/>
            <person name="Rogers A."/>
            <person name="Williams B."/>
            <person name="Antoshechkin I."/>
            <person name="Lee M.M."/>
            <person name="Goodwin Z."/>
            <person name="Lu X."/>
            <person name="Lewis E.E."/>
            <person name="Goodrich-Blair H."/>
            <person name="Stock S.P."/>
            <person name="Adams B.J."/>
            <person name="Sternberg P.W."/>
            <person name="Mortazavi A."/>
        </authorList>
    </citation>
    <scope>NUCLEOTIDE SEQUENCE [LARGE SCALE GENOMIC DNA]</scope>
    <source>
        <strain evidence="2 3">ALL</strain>
    </source>
</reference>
<dbReference type="InterPro" id="IPR001810">
    <property type="entry name" value="F-box_dom"/>
</dbReference>
<dbReference type="CDD" id="cd09917">
    <property type="entry name" value="F-box_SF"/>
    <property type="match status" value="1"/>
</dbReference>
<dbReference type="AlphaFoldDB" id="A0A4U5MUL7"/>
<keyword evidence="3" id="KW-1185">Reference proteome</keyword>
<protein>
    <recommendedName>
        <fullName evidence="1">F-box domain-containing protein</fullName>
    </recommendedName>
</protein>